<comment type="caution">
    <text evidence="2">The sequence shown here is derived from an EMBL/GenBank/DDBJ whole genome shotgun (WGS) entry which is preliminary data.</text>
</comment>
<dbReference type="Proteomes" id="UP000179242">
    <property type="component" value="Unassembled WGS sequence"/>
</dbReference>
<name>A0A1F4U3F1_UNCSA</name>
<evidence type="ECO:0008006" key="4">
    <source>
        <dbReference type="Google" id="ProtNLM"/>
    </source>
</evidence>
<accession>A0A1F4U3F1</accession>
<reference evidence="2 3" key="1">
    <citation type="journal article" date="2016" name="Nat. Commun.">
        <title>Thousands of microbial genomes shed light on interconnected biogeochemical processes in an aquifer system.</title>
        <authorList>
            <person name="Anantharaman K."/>
            <person name="Brown C.T."/>
            <person name="Hug L.A."/>
            <person name="Sharon I."/>
            <person name="Castelle C.J."/>
            <person name="Probst A.J."/>
            <person name="Thomas B.C."/>
            <person name="Singh A."/>
            <person name="Wilkins M.J."/>
            <person name="Karaoz U."/>
            <person name="Brodie E.L."/>
            <person name="Williams K.H."/>
            <person name="Hubbard S.S."/>
            <person name="Banfield J.F."/>
        </authorList>
    </citation>
    <scope>NUCLEOTIDE SEQUENCE [LARGE SCALE GENOMIC DNA]</scope>
</reference>
<dbReference type="AlphaFoldDB" id="A0A1F4U3F1"/>
<evidence type="ECO:0000256" key="1">
    <source>
        <dbReference type="SAM" id="SignalP"/>
    </source>
</evidence>
<proteinExistence type="predicted"/>
<evidence type="ECO:0000313" key="2">
    <source>
        <dbReference type="EMBL" id="OGC39370.1"/>
    </source>
</evidence>
<dbReference type="EMBL" id="MEUJ01000009">
    <property type="protein sequence ID" value="OGC39370.1"/>
    <property type="molecule type" value="Genomic_DNA"/>
</dbReference>
<organism evidence="2 3">
    <name type="scientific">candidate division WOR-1 bacterium RIFOXYC2_FULL_46_14</name>
    <dbReference type="NCBI Taxonomy" id="1802587"/>
    <lineage>
        <taxon>Bacteria</taxon>
        <taxon>Bacillati</taxon>
        <taxon>Saganbacteria</taxon>
    </lineage>
</organism>
<sequence length="164" mass="18209">MRKICLALLVVCFFANSVWASVDPELVAYQLSAEKTHFTFGVGIATDLIGGIVKNGMGEPKNSFALNTVLGFSYTTYYGANSVDTIFLTSRQSSLEAADNWALSKKVREKLQKNTFTFFRVGTAFLIYPLVLQSGFCWLPHPNTRFEIGLGLPVLLNFGFNLDF</sequence>
<keyword evidence="1" id="KW-0732">Signal</keyword>
<feature type="signal peptide" evidence="1">
    <location>
        <begin position="1"/>
        <end position="20"/>
    </location>
</feature>
<evidence type="ECO:0000313" key="3">
    <source>
        <dbReference type="Proteomes" id="UP000179242"/>
    </source>
</evidence>
<protein>
    <recommendedName>
        <fullName evidence="4">Outer membrane protein beta-barrel domain-containing protein</fullName>
    </recommendedName>
</protein>
<feature type="chain" id="PRO_5009514713" description="Outer membrane protein beta-barrel domain-containing protein" evidence="1">
    <location>
        <begin position="21"/>
        <end position="164"/>
    </location>
</feature>
<gene>
    <name evidence="2" type="ORF">A2438_06605</name>
</gene>